<proteinExistence type="predicted"/>
<dbReference type="Proteomes" id="UP000255382">
    <property type="component" value="Unassembled WGS sequence"/>
</dbReference>
<keyword evidence="1" id="KW-0812">Transmembrane</keyword>
<dbReference type="AlphaFoldDB" id="A0A378BWZ2"/>
<sequence>MWLALLILNALDYTSFSFLSGLLEVAALTAVGGILFGGLLDYLALRKTRLI</sequence>
<name>A0A378BWZ2_KLEPO</name>
<evidence type="ECO:0000313" key="3">
    <source>
        <dbReference type="Proteomes" id="UP000255382"/>
    </source>
</evidence>
<protein>
    <submittedName>
        <fullName evidence="2">AmpG permease</fullName>
    </submittedName>
</protein>
<gene>
    <name evidence="2" type="primary">ampG_3</name>
    <name evidence="2" type="ORF">NCTC5050_06161</name>
</gene>
<dbReference type="EMBL" id="UGLZ01000005">
    <property type="protein sequence ID" value="STV55795.1"/>
    <property type="molecule type" value="Genomic_DNA"/>
</dbReference>
<reference evidence="2 3" key="1">
    <citation type="submission" date="2018-06" db="EMBL/GenBank/DDBJ databases">
        <authorList>
            <consortium name="Pathogen Informatics"/>
            <person name="Doyle S."/>
        </authorList>
    </citation>
    <scope>NUCLEOTIDE SEQUENCE [LARGE SCALE GENOMIC DNA]</scope>
    <source>
        <strain evidence="2 3">NCTC5050</strain>
    </source>
</reference>
<feature type="transmembrane region" description="Helical" evidence="1">
    <location>
        <begin position="26"/>
        <end position="45"/>
    </location>
</feature>
<keyword evidence="1" id="KW-0472">Membrane</keyword>
<keyword evidence="3" id="KW-1185">Reference proteome</keyword>
<accession>A0A378BWZ2</accession>
<evidence type="ECO:0000313" key="2">
    <source>
        <dbReference type="EMBL" id="STV55795.1"/>
    </source>
</evidence>
<keyword evidence="1" id="KW-1133">Transmembrane helix</keyword>
<evidence type="ECO:0000256" key="1">
    <source>
        <dbReference type="SAM" id="Phobius"/>
    </source>
</evidence>
<organism evidence="2 3">
    <name type="scientific">Klebsiella pneumoniae subsp. ozaenae</name>
    <dbReference type="NCBI Taxonomy" id="574"/>
    <lineage>
        <taxon>Bacteria</taxon>
        <taxon>Pseudomonadati</taxon>
        <taxon>Pseudomonadota</taxon>
        <taxon>Gammaproteobacteria</taxon>
        <taxon>Enterobacterales</taxon>
        <taxon>Enterobacteriaceae</taxon>
        <taxon>Klebsiella/Raoultella group</taxon>
        <taxon>Klebsiella</taxon>
        <taxon>Klebsiella pneumoniae complex</taxon>
    </lineage>
</organism>